<proteinExistence type="predicted"/>
<accession>A0ABR1ZWC2</accession>
<keyword evidence="2" id="KW-1185">Reference proteome</keyword>
<comment type="caution">
    <text evidence="1">The sequence shown here is derived from an EMBL/GenBank/DDBJ whole genome shotgun (WGS) entry which is preliminary data.</text>
</comment>
<evidence type="ECO:0000313" key="2">
    <source>
        <dbReference type="Proteomes" id="UP001472677"/>
    </source>
</evidence>
<protein>
    <submittedName>
        <fullName evidence="1">Uncharacterized protein</fullName>
    </submittedName>
</protein>
<dbReference type="Proteomes" id="UP001472677">
    <property type="component" value="Unassembled WGS sequence"/>
</dbReference>
<evidence type="ECO:0000313" key="1">
    <source>
        <dbReference type="EMBL" id="KAK8485006.1"/>
    </source>
</evidence>
<dbReference type="EMBL" id="JBBPBM010001330">
    <property type="protein sequence ID" value="KAK8485006.1"/>
    <property type="molecule type" value="Genomic_DNA"/>
</dbReference>
<gene>
    <name evidence="1" type="ORF">V6N12_019894</name>
</gene>
<organism evidence="1 2">
    <name type="scientific">Hibiscus sabdariffa</name>
    <name type="common">roselle</name>
    <dbReference type="NCBI Taxonomy" id="183260"/>
    <lineage>
        <taxon>Eukaryota</taxon>
        <taxon>Viridiplantae</taxon>
        <taxon>Streptophyta</taxon>
        <taxon>Embryophyta</taxon>
        <taxon>Tracheophyta</taxon>
        <taxon>Spermatophyta</taxon>
        <taxon>Magnoliopsida</taxon>
        <taxon>eudicotyledons</taxon>
        <taxon>Gunneridae</taxon>
        <taxon>Pentapetalae</taxon>
        <taxon>rosids</taxon>
        <taxon>malvids</taxon>
        <taxon>Malvales</taxon>
        <taxon>Malvaceae</taxon>
        <taxon>Malvoideae</taxon>
        <taxon>Hibiscus</taxon>
    </lineage>
</organism>
<reference evidence="1 2" key="1">
    <citation type="journal article" date="2024" name="G3 (Bethesda)">
        <title>Genome assembly of Hibiscus sabdariffa L. provides insights into metabolisms of medicinal natural products.</title>
        <authorList>
            <person name="Kim T."/>
        </authorList>
    </citation>
    <scope>NUCLEOTIDE SEQUENCE [LARGE SCALE GENOMIC DNA]</scope>
    <source>
        <strain evidence="1">TK-2024</strain>
        <tissue evidence="1">Old leaves</tissue>
    </source>
</reference>
<name>A0ABR1ZWC2_9ROSI</name>
<sequence>MAIVLLAQASLPFQFWAYAKEGVTGNVHHSITRVAFPIIIGASKICQSTQRVAEVVPSEDDFTEESTQHVDGAENDGTMSLNNSGNVDVVTGSKPEVTNEDSETIPLGEEELPELPALFELPAPISELLPKLTESLAATEDVQHSSMEDLR</sequence>